<dbReference type="Proteomes" id="UP000600588">
    <property type="component" value="Unassembled WGS sequence"/>
</dbReference>
<dbReference type="AlphaFoldDB" id="A0A8J6PZI6"/>
<keyword evidence="3" id="KW-1185">Reference proteome</keyword>
<proteinExistence type="predicted"/>
<feature type="domain" description="N-acetyltransferase" evidence="1">
    <location>
        <begin position="20"/>
        <end position="124"/>
    </location>
</feature>
<dbReference type="EMBL" id="JACVXB010000003">
    <property type="protein sequence ID" value="MBD0832253.1"/>
    <property type="molecule type" value="Genomic_DNA"/>
</dbReference>
<evidence type="ECO:0000259" key="1">
    <source>
        <dbReference type="Pfam" id="PF00583"/>
    </source>
</evidence>
<dbReference type="InterPro" id="IPR016181">
    <property type="entry name" value="Acyl_CoA_acyltransferase"/>
</dbReference>
<dbReference type="RefSeq" id="WP_188230038.1">
    <property type="nucleotide sequence ID" value="NZ_JACVXB010000003.1"/>
</dbReference>
<comment type="caution">
    <text evidence="2">The sequence shown here is derived from an EMBL/GenBank/DDBJ whole genome shotgun (WGS) entry which is preliminary data.</text>
</comment>
<dbReference type="SUPFAM" id="SSF55729">
    <property type="entry name" value="Acyl-CoA N-acyltransferases (Nat)"/>
    <property type="match status" value="1"/>
</dbReference>
<accession>A0A8J6PZI6</accession>
<evidence type="ECO:0000313" key="2">
    <source>
        <dbReference type="EMBL" id="MBD0832253.1"/>
    </source>
</evidence>
<dbReference type="GO" id="GO:0016747">
    <property type="term" value="F:acyltransferase activity, transferring groups other than amino-acyl groups"/>
    <property type="evidence" value="ECO:0007669"/>
    <property type="project" value="InterPro"/>
</dbReference>
<evidence type="ECO:0000313" key="3">
    <source>
        <dbReference type="Proteomes" id="UP000600588"/>
    </source>
</evidence>
<sequence length="147" mass="17655">MKFYQCLEAELFFAILPLDWQEQICPFWQDYKSSTLCFVLEENKQIVAGGLMFTKCTPDMLYAQNEADFWFEQGFAYLGFIYVIEAKRGQNLGSIWLTELKLRFPQGKFWLTIEDIGLHNFYVKNHFRYMKSLHHNSQVERLYTYNK</sequence>
<name>A0A8J6PZI6_9FLAO</name>
<dbReference type="Gene3D" id="3.40.630.30">
    <property type="match status" value="1"/>
</dbReference>
<organism evidence="2 3">
    <name type="scientific">Aestuariibaculum sediminum</name>
    <dbReference type="NCBI Taxonomy" id="2770637"/>
    <lineage>
        <taxon>Bacteria</taxon>
        <taxon>Pseudomonadati</taxon>
        <taxon>Bacteroidota</taxon>
        <taxon>Flavobacteriia</taxon>
        <taxon>Flavobacteriales</taxon>
        <taxon>Flavobacteriaceae</taxon>
    </lineage>
</organism>
<reference evidence="2 3" key="1">
    <citation type="submission" date="2020-09" db="EMBL/GenBank/DDBJ databases">
        <title>TT11 complete genome.</title>
        <authorList>
            <person name="Wu Z."/>
        </authorList>
    </citation>
    <scope>NUCLEOTIDE SEQUENCE [LARGE SCALE GENOMIC DNA]</scope>
    <source>
        <strain evidence="2 3">TT11</strain>
    </source>
</reference>
<gene>
    <name evidence="2" type="ORF">ICJ83_08920</name>
</gene>
<dbReference type="InterPro" id="IPR000182">
    <property type="entry name" value="GNAT_dom"/>
</dbReference>
<dbReference type="Pfam" id="PF00583">
    <property type="entry name" value="Acetyltransf_1"/>
    <property type="match status" value="1"/>
</dbReference>
<protein>
    <submittedName>
        <fullName evidence="2">GNAT family N-acetyltransferase</fullName>
    </submittedName>
</protein>